<comment type="caution">
    <text evidence="1">The sequence shown here is derived from an EMBL/GenBank/DDBJ whole genome shotgun (WGS) entry which is preliminary data.</text>
</comment>
<accession>A0ABR9T7Q3</accession>
<evidence type="ECO:0000313" key="1">
    <source>
        <dbReference type="EMBL" id="MBE8721371.1"/>
    </source>
</evidence>
<organism evidence="1 2">
    <name type="scientific">Sphingobacterium pedocola</name>
    <dbReference type="NCBI Taxonomy" id="2082722"/>
    <lineage>
        <taxon>Bacteria</taxon>
        <taxon>Pseudomonadati</taxon>
        <taxon>Bacteroidota</taxon>
        <taxon>Sphingobacteriia</taxon>
        <taxon>Sphingobacteriales</taxon>
        <taxon>Sphingobacteriaceae</taxon>
        <taxon>Sphingobacterium</taxon>
    </lineage>
</organism>
<evidence type="ECO:0000313" key="2">
    <source>
        <dbReference type="Proteomes" id="UP000618319"/>
    </source>
</evidence>
<protein>
    <submittedName>
        <fullName evidence="1">Uncharacterized protein</fullName>
    </submittedName>
</protein>
<keyword evidence="2" id="KW-1185">Reference proteome</keyword>
<dbReference type="Proteomes" id="UP000618319">
    <property type="component" value="Unassembled WGS sequence"/>
</dbReference>
<name>A0ABR9T7Q3_9SPHI</name>
<reference evidence="1 2" key="1">
    <citation type="submission" date="2018-02" db="EMBL/GenBank/DDBJ databases">
        <title>Sphingobacterium KA21.</title>
        <authorList>
            <person name="Vasarhelyi B.M."/>
            <person name="Deshmukh S."/>
            <person name="Balint B."/>
            <person name="Kukolya J."/>
        </authorList>
    </citation>
    <scope>NUCLEOTIDE SEQUENCE [LARGE SCALE GENOMIC DNA]</scope>
    <source>
        <strain evidence="1 2">Ka21</strain>
    </source>
</reference>
<proteinExistence type="predicted"/>
<gene>
    <name evidence="1" type="ORF">C4F40_11615</name>
</gene>
<dbReference type="EMBL" id="PSKQ01000021">
    <property type="protein sequence ID" value="MBE8721371.1"/>
    <property type="molecule type" value="Genomic_DNA"/>
</dbReference>
<sequence>MKYMKKLLLTWGTYLLLTFQTLGQITGYEKIWLPENFVESLLLRKEYDISKFDEFPIKAIVMRGDDIFFDTHRGRFAKAIIVKDSIGRIKITNLNKNINMSHYQISEFNNVDFFLLFSEESIQIEKSVKGKPTDTLRYVLVNKQMSNITYLTAEGYLLLNGSFELSNPLRPYFRGFEIEFKLDGTVVSPIWKAYTIIRKGNMIENIKYPVITSCLVELIDPQGVKTQKMLIIHNPSEFRFYDFTKNDRNVYRLDDKSFSTLKVVKDSIWSRKIPSVKLIK</sequence>